<evidence type="ECO:0000313" key="13">
    <source>
        <dbReference type="Proteomes" id="UP001153620"/>
    </source>
</evidence>
<organism evidence="12 13">
    <name type="scientific">Chironomus riparius</name>
    <dbReference type="NCBI Taxonomy" id="315576"/>
    <lineage>
        <taxon>Eukaryota</taxon>
        <taxon>Metazoa</taxon>
        <taxon>Ecdysozoa</taxon>
        <taxon>Arthropoda</taxon>
        <taxon>Hexapoda</taxon>
        <taxon>Insecta</taxon>
        <taxon>Pterygota</taxon>
        <taxon>Neoptera</taxon>
        <taxon>Endopterygota</taxon>
        <taxon>Diptera</taxon>
        <taxon>Nematocera</taxon>
        <taxon>Chironomoidea</taxon>
        <taxon>Chironomidae</taxon>
        <taxon>Chironominae</taxon>
        <taxon>Chironomus</taxon>
    </lineage>
</organism>
<keyword evidence="7" id="KW-0325">Glycoprotein</keyword>
<feature type="compositionally biased region" description="Polar residues" evidence="8">
    <location>
        <begin position="740"/>
        <end position="752"/>
    </location>
</feature>
<dbReference type="InterPro" id="IPR051963">
    <property type="entry name" value="Adhesion_GPCR_A"/>
</dbReference>
<keyword evidence="3 10" id="KW-0732">Signal</keyword>
<dbReference type="SUPFAM" id="SSF52058">
    <property type="entry name" value="L domain-like"/>
    <property type="match status" value="1"/>
</dbReference>
<evidence type="ECO:0000256" key="4">
    <source>
        <dbReference type="ARBA" id="ARBA00022737"/>
    </source>
</evidence>
<dbReference type="PANTHER" id="PTHR45930">
    <property type="entry name" value="G-PROTEIN COUPLED RECEPTOR 124-LIKE PROTEIN"/>
    <property type="match status" value="1"/>
</dbReference>
<evidence type="ECO:0000256" key="1">
    <source>
        <dbReference type="ARBA" id="ARBA00007343"/>
    </source>
</evidence>
<dbReference type="InterPro" id="IPR003599">
    <property type="entry name" value="Ig_sub"/>
</dbReference>
<dbReference type="InterPro" id="IPR013783">
    <property type="entry name" value="Ig-like_fold"/>
</dbReference>
<feature type="chain" id="PRO_5040441307" description="Ig-like domain-containing protein" evidence="10">
    <location>
        <begin position="19"/>
        <end position="764"/>
    </location>
</feature>
<feature type="transmembrane region" description="Helical" evidence="9">
    <location>
        <begin position="382"/>
        <end position="406"/>
    </location>
</feature>
<dbReference type="InterPro" id="IPR036179">
    <property type="entry name" value="Ig-like_dom_sf"/>
</dbReference>
<evidence type="ECO:0000259" key="11">
    <source>
        <dbReference type="PROSITE" id="PS50835"/>
    </source>
</evidence>
<evidence type="ECO:0000313" key="12">
    <source>
        <dbReference type="EMBL" id="CAG9806829.1"/>
    </source>
</evidence>
<accession>A0A9N9S024</accession>
<dbReference type="Gene3D" id="2.60.40.10">
    <property type="entry name" value="Immunoglobulins"/>
    <property type="match status" value="1"/>
</dbReference>
<dbReference type="SMART" id="SM00082">
    <property type="entry name" value="LRRCT"/>
    <property type="match status" value="1"/>
</dbReference>
<dbReference type="InterPro" id="IPR003591">
    <property type="entry name" value="Leu-rich_rpt_typical-subtyp"/>
</dbReference>
<evidence type="ECO:0000256" key="6">
    <source>
        <dbReference type="ARBA" id="ARBA00023170"/>
    </source>
</evidence>
<keyword evidence="13" id="KW-1185">Reference proteome</keyword>
<dbReference type="GO" id="GO:0007166">
    <property type="term" value="P:cell surface receptor signaling pathway"/>
    <property type="evidence" value="ECO:0007669"/>
    <property type="project" value="TreeGrafter"/>
</dbReference>
<dbReference type="Pfam" id="PF13855">
    <property type="entry name" value="LRR_8"/>
    <property type="match status" value="1"/>
</dbReference>
<keyword evidence="4" id="KW-0677">Repeat</keyword>
<dbReference type="InterPro" id="IPR001611">
    <property type="entry name" value="Leu-rich_rpt"/>
</dbReference>
<dbReference type="CDD" id="cd00096">
    <property type="entry name" value="Ig"/>
    <property type="match status" value="1"/>
</dbReference>
<keyword evidence="2" id="KW-0433">Leucine-rich repeat</keyword>
<dbReference type="InterPro" id="IPR000483">
    <property type="entry name" value="Cys-rich_flank_reg_C"/>
</dbReference>
<evidence type="ECO:0000256" key="8">
    <source>
        <dbReference type="SAM" id="MobiDB-lite"/>
    </source>
</evidence>
<dbReference type="Proteomes" id="UP001153620">
    <property type="component" value="Chromosome 3"/>
</dbReference>
<dbReference type="EMBL" id="OU895879">
    <property type="protein sequence ID" value="CAG9806829.1"/>
    <property type="molecule type" value="Genomic_DNA"/>
</dbReference>
<reference evidence="12" key="1">
    <citation type="submission" date="2022-01" db="EMBL/GenBank/DDBJ databases">
        <authorList>
            <person name="King R."/>
        </authorList>
    </citation>
    <scope>NUCLEOTIDE SEQUENCE</scope>
</reference>
<dbReference type="Pfam" id="PF07679">
    <property type="entry name" value="I-set"/>
    <property type="match status" value="1"/>
</dbReference>
<sequence length="764" mass="85490">MKKSILVFLALLLGAITANDSANDWESKCNKCRCHWKSSKKTADCRDTGQVNIPIDLHTDIQSLDLSNNRIAEIRKNELLNNNLNNLHRLIIANATLELVDVEAFAELSILIELDLSNNDIRVIHAGTFHPLIKIRKILLHDNQITSIADRTFENLMHLSHVELNNNKIRTIGDQTFINVPLKTIKLGNNRLEKLNVATFTHLLHLSELTLDGNMWNCTCQLKEFRNFVIDKKLTMETKCHYPDGLRGKLWTDVDEEEFACRPRIVPRGPSQLRASKENETIKCHVSGSPRPNIEWIFNRRVLRENDRHKIHTYEPIGSQRSDILRLVNSELTIVGLRTGDAGKYTCRATNRGGDDEYEFMLEIPADYTKGGAFVPASSNTFFMILCIIVGVLFIILFTIVILCCYCRRTTKYHQKNPSSDNTLLMTQTNGPTTKLNGKTQNDSMLDGGSVIMEMQKSLLTEVNPVEKPPRRTDVDTIEKDADDISEMKQTLLNETIFSQIDDETRSIQLSDSTAPRSRQAYFDDGITGGALPPDLLAFPRFPQSPSLQSSISNIHDVRIYGRSPLTSPVYGETTMPSSGFRTLQHPKTGRTMALATARSNSPFIPAPIIYPAILKQGYVTIPRKPRTGSWAPAVVSEMSSPTSPTNSIEIVEPVYDNLGLRTTATGSSLLNLNKLSSSKTLSPGANLKYTMKDRPLPATPNGEQLNGSIREPLYSSTPSERKVPPRPPPKPKKSFVETVATTNPQRITTNGHFEDECEDGTEV</sequence>
<evidence type="ECO:0000256" key="3">
    <source>
        <dbReference type="ARBA" id="ARBA00022729"/>
    </source>
</evidence>
<dbReference type="PROSITE" id="PS50835">
    <property type="entry name" value="IG_LIKE"/>
    <property type="match status" value="1"/>
</dbReference>
<evidence type="ECO:0000256" key="7">
    <source>
        <dbReference type="ARBA" id="ARBA00023180"/>
    </source>
</evidence>
<proteinExistence type="inferred from homology"/>
<evidence type="ECO:0000256" key="9">
    <source>
        <dbReference type="SAM" id="Phobius"/>
    </source>
</evidence>
<dbReference type="GO" id="GO:0005886">
    <property type="term" value="C:plasma membrane"/>
    <property type="evidence" value="ECO:0007669"/>
    <property type="project" value="TreeGrafter"/>
</dbReference>
<keyword evidence="5" id="KW-1015">Disulfide bond</keyword>
<dbReference type="PROSITE" id="PS51450">
    <property type="entry name" value="LRR"/>
    <property type="match status" value="1"/>
</dbReference>
<dbReference type="Gene3D" id="3.80.10.10">
    <property type="entry name" value="Ribonuclease Inhibitor"/>
    <property type="match status" value="2"/>
</dbReference>
<keyword evidence="9" id="KW-0472">Membrane</keyword>
<dbReference type="InterPro" id="IPR003598">
    <property type="entry name" value="Ig_sub2"/>
</dbReference>
<dbReference type="InterPro" id="IPR032675">
    <property type="entry name" value="LRR_dom_sf"/>
</dbReference>
<name>A0A9N9S024_9DIPT</name>
<dbReference type="AlphaFoldDB" id="A0A9N9S024"/>
<gene>
    <name evidence="12" type="ORF">CHIRRI_LOCUS9683</name>
</gene>
<dbReference type="SMART" id="SM00408">
    <property type="entry name" value="IGc2"/>
    <property type="match status" value="1"/>
</dbReference>
<keyword evidence="9" id="KW-0812">Transmembrane</keyword>
<dbReference type="SMART" id="SM00369">
    <property type="entry name" value="LRR_TYP"/>
    <property type="match status" value="5"/>
</dbReference>
<evidence type="ECO:0000256" key="10">
    <source>
        <dbReference type="SAM" id="SignalP"/>
    </source>
</evidence>
<dbReference type="PANTHER" id="PTHR45930:SF4">
    <property type="entry name" value="ADHESION G PROTEIN-COUPLED RECEPTOR A3"/>
    <property type="match status" value="1"/>
</dbReference>
<dbReference type="SMART" id="SM00409">
    <property type="entry name" value="IG"/>
    <property type="match status" value="1"/>
</dbReference>
<dbReference type="SUPFAM" id="SSF48726">
    <property type="entry name" value="Immunoglobulin"/>
    <property type="match status" value="1"/>
</dbReference>
<keyword evidence="6" id="KW-0675">Receptor</keyword>
<feature type="domain" description="Ig-like" evidence="11">
    <location>
        <begin position="263"/>
        <end position="363"/>
    </location>
</feature>
<feature type="signal peptide" evidence="10">
    <location>
        <begin position="1"/>
        <end position="18"/>
    </location>
</feature>
<evidence type="ECO:0000256" key="5">
    <source>
        <dbReference type="ARBA" id="ARBA00023157"/>
    </source>
</evidence>
<protein>
    <recommendedName>
        <fullName evidence="11">Ig-like domain-containing protein</fullName>
    </recommendedName>
</protein>
<feature type="region of interest" description="Disordered" evidence="8">
    <location>
        <begin position="682"/>
        <end position="764"/>
    </location>
</feature>
<dbReference type="OrthoDB" id="5954366at2759"/>
<dbReference type="InterPro" id="IPR013098">
    <property type="entry name" value="Ig_I-set"/>
</dbReference>
<dbReference type="InterPro" id="IPR007110">
    <property type="entry name" value="Ig-like_dom"/>
</dbReference>
<comment type="similarity">
    <text evidence="1">Belongs to the G-protein coupled receptor 2 family. Adhesion G-protein coupled receptor (ADGR) subfamily.</text>
</comment>
<keyword evidence="9" id="KW-1133">Transmembrane helix</keyword>
<evidence type="ECO:0000256" key="2">
    <source>
        <dbReference type="ARBA" id="ARBA00022614"/>
    </source>
</evidence>
<reference evidence="12" key="2">
    <citation type="submission" date="2022-10" db="EMBL/GenBank/DDBJ databases">
        <authorList>
            <consortium name="ENA_rothamsted_submissions"/>
            <consortium name="culmorum"/>
            <person name="King R."/>
        </authorList>
    </citation>
    <scope>NUCLEOTIDE SEQUENCE</scope>
</reference>